<gene>
    <name evidence="5" type="primary">ripA</name>
    <name evidence="5" type="ORF">NCTC4191_01307</name>
</gene>
<dbReference type="Gene3D" id="1.10.10.60">
    <property type="entry name" value="Homeodomain-like"/>
    <property type="match status" value="1"/>
</dbReference>
<dbReference type="PROSITE" id="PS01124">
    <property type="entry name" value="HTH_ARAC_FAMILY_2"/>
    <property type="match status" value="1"/>
</dbReference>
<evidence type="ECO:0000256" key="2">
    <source>
        <dbReference type="ARBA" id="ARBA00023125"/>
    </source>
</evidence>
<dbReference type="Pfam" id="PF01965">
    <property type="entry name" value="DJ-1_PfpI"/>
    <property type="match status" value="1"/>
</dbReference>
<dbReference type="InterPro" id="IPR029062">
    <property type="entry name" value="Class_I_gatase-like"/>
</dbReference>
<dbReference type="EMBL" id="UFRN01000002">
    <property type="protein sequence ID" value="SUT93665.1"/>
    <property type="molecule type" value="Genomic_DNA"/>
</dbReference>
<dbReference type="PANTHER" id="PTHR43130">
    <property type="entry name" value="ARAC-FAMILY TRANSCRIPTIONAL REGULATOR"/>
    <property type="match status" value="1"/>
</dbReference>
<keyword evidence="6" id="KW-1185">Reference proteome</keyword>
<dbReference type="GO" id="GO:0003700">
    <property type="term" value="F:DNA-binding transcription factor activity"/>
    <property type="evidence" value="ECO:0007669"/>
    <property type="project" value="InterPro"/>
</dbReference>
<keyword evidence="3" id="KW-0804">Transcription</keyword>
<dbReference type="Proteomes" id="UP000254253">
    <property type="component" value="Unassembled WGS sequence"/>
</dbReference>
<protein>
    <submittedName>
        <fullName evidence="5">AraC family transcriptional regulator</fullName>
    </submittedName>
</protein>
<name>A0A380TZL6_ACTLI</name>
<accession>A0A380TZL6</accession>
<dbReference type="Pfam" id="PF12833">
    <property type="entry name" value="HTH_18"/>
    <property type="match status" value="1"/>
</dbReference>
<dbReference type="GO" id="GO:0043565">
    <property type="term" value="F:sequence-specific DNA binding"/>
    <property type="evidence" value="ECO:0007669"/>
    <property type="project" value="InterPro"/>
</dbReference>
<reference evidence="5 6" key="1">
    <citation type="submission" date="2018-06" db="EMBL/GenBank/DDBJ databases">
        <authorList>
            <consortium name="Pathogen Informatics"/>
            <person name="Doyle S."/>
        </authorList>
    </citation>
    <scope>NUCLEOTIDE SEQUENCE [LARGE SCALE GENOMIC DNA]</scope>
    <source>
        <strain evidence="5 6">NCTC4191</strain>
    </source>
</reference>
<keyword evidence="2" id="KW-0238">DNA-binding</keyword>
<dbReference type="InterPro" id="IPR018060">
    <property type="entry name" value="HTH_AraC"/>
</dbReference>
<dbReference type="SUPFAM" id="SSF46689">
    <property type="entry name" value="Homeodomain-like"/>
    <property type="match status" value="2"/>
</dbReference>
<sequence length="315" mass="35684">MNTPPRLALYAQNGYNDFVFNIPFSLFQAEYDGKKLFDFQIVSDNGKPIISQLGMKLTPHGDLDNLDNVDIIVISGWVGEKPSKKFIQKLQTHHKNNKKIIALCYGTFGLAWADILQEKTVVTHWASENEFREKFQSVQLDSNRLYIDDGNILTSAGAYAGMDCCLYFVRSLYGTKVANTLARMFVTAPQREGGQAQFSDISPISHVKNEKIDQLLQFLSENLADNHRLDDLANRIHLSKRSFNRHFKAATNLTLSEWLIAKRLTLAQTLLENGDDDMERIAQKAGFGTASNLRIHFKDRFGVSPQTWRKSFGTA</sequence>
<evidence type="ECO:0000259" key="4">
    <source>
        <dbReference type="PROSITE" id="PS01124"/>
    </source>
</evidence>
<organism evidence="5 6">
    <name type="scientific">Actinobacillus lignieresii</name>
    <dbReference type="NCBI Taxonomy" id="720"/>
    <lineage>
        <taxon>Bacteria</taxon>
        <taxon>Pseudomonadati</taxon>
        <taxon>Pseudomonadota</taxon>
        <taxon>Gammaproteobacteria</taxon>
        <taxon>Pasteurellales</taxon>
        <taxon>Pasteurellaceae</taxon>
        <taxon>Actinobacillus</taxon>
    </lineage>
</organism>
<evidence type="ECO:0000256" key="1">
    <source>
        <dbReference type="ARBA" id="ARBA00023015"/>
    </source>
</evidence>
<dbReference type="PANTHER" id="PTHR43130:SF3">
    <property type="entry name" value="HTH-TYPE TRANSCRIPTIONAL REGULATOR RV1931C"/>
    <property type="match status" value="1"/>
</dbReference>
<dbReference type="RefSeq" id="WP_115590612.1">
    <property type="nucleotide sequence ID" value="NZ_UFRN01000002.1"/>
</dbReference>
<dbReference type="InterPro" id="IPR002818">
    <property type="entry name" value="DJ-1/PfpI"/>
</dbReference>
<evidence type="ECO:0000313" key="6">
    <source>
        <dbReference type="Proteomes" id="UP000254253"/>
    </source>
</evidence>
<dbReference type="SMART" id="SM00342">
    <property type="entry name" value="HTH_ARAC"/>
    <property type="match status" value="1"/>
</dbReference>
<dbReference type="SUPFAM" id="SSF52317">
    <property type="entry name" value="Class I glutamine amidotransferase-like"/>
    <property type="match status" value="1"/>
</dbReference>
<evidence type="ECO:0000256" key="3">
    <source>
        <dbReference type="ARBA" id="ARBA00023163"/>
    </source>
</evidence>
<dbReference type="PROSITE" id="PS00041">
    <property type="entry name" value="HTH_ARAC_FAMILY_1"/>
    <property type="match status" value="1"/>
</dbReference>
<dbReference type="InterPro" id="IPR009057">
    <property type="entry name" value="Homeodomain-like_sf"/>
</dbReference>
<dbReference type="InterPro" id="IPR018062">
    <property type="entry name" value="HTH_AraC-typ_CS"/>
</dbReference>
<proteinExistence type="predicted"/>
<evidence type="ECO:0000313" key="5">
    <source>
        <dbReference type="EMBL" id="SUT93665.1"/>
    </source>
</evidence>
<dbReference type="Gene3D" id="3.40.50.880">
    <property type="match status" value="1"/>
</dbReference>
<keyword evidence="1" id="KW-0805">Transcription regulation</keyword>
<dbReference type="InterPro" id="IPR052158">
    <property type="entry name" value="INH-QAR"/>
</dbReference>
<feature type="domain" description="HTH araC/xylS-type" evidence="4">
    <location>
        <begin position="213"/>
        <end position="311"/>
    </location>
</feature>
<dbReference type="AlphaFoldDB" id="A0A380TZL6"/>